<feature type="compositionally biased region" description="Low complexity" evidence="1">
    <location>
        <begin position="145"/>
        <end position="157"/>
    </location>
</feature>
<gene>
    <name evidence="2" type="ORF">OV079_03420</name>
</gene>
<comment type="caution">
    <text evidence="2">The sequence shown here is derived from an EMBL/GenBank/DDBJ whole genome shotgun (WGS) entry which is preliminary data.</text>
</comment>
<dbReference type="AlphaFoldDB" id="A0A9X3IVN2"/>
<reference evidence="2" key="1">
    <citation type="submission" date="2022-11" db="EMBL/GenBank/DDBJ databases">
        <title>Minimal conservation of predation-associated metabolite biosynthetic gene clusters underscores biosynthetic potential of Myxococcota including descriptions for ten novel species: Archangium lansinium sp. nov., Myxococcus landrumus sp. nov., Nannocystis bai.</title>
        <authorList>
            <person name="Ahearne A."/>
            <person name="Stevens C."/>
            <person name="Phillips K."/>
        </authorList>
    </citation>
    <scope>NUCLEOTIDE SEQUENCE</scope>
    <source>
        <strain evidence="2">Na p29</strain>
    </source>
</reference>
<dbReference type="Proteomes" id="UP001150924">
    <property type="component" value="Unassembled WGS sequence"/>
</dbReference>
<proteinExistence type="predicted"/>
<evidence type="ECO:0000256" key="1">
    <source>
        <dbReference type="SAM" id="MobiDB-lite"/>
    </source>
</evidence>
<organism evidence="2 3">
    <name type="scientific">Nannocystis pusilla</name>
    <dbReference type="NCBI Taxonomy" id="889268"/>
    <lineage>
        <taxon>Bacteria</taxon>
        <taxon>Pseudomonadati</taxon>
        <taxon>Myxococcota</taxon>
        <taxon>Polyangia</taxon>
        <taxon>Nannocystales</taxon>
        <taxon>Nannocystaceae</taxon>
        <taxon>Nannocystis</taxon>
    </lineage>
</organism>
<name>A0A9X3IVN2_9BACT</name>
<feature type="compositionally biased region" description="Basic and acidic residues" evidence="1">
    <location>
        <begin position="77"/>
        <end position="99"/>
    </location>
</feature>
<evidence type="ECO:0000313" key="2">
    <source>
        <dbReference type="EMBL" id="MCY1004634.1"/>
    </source>
</evidence>
<accession>A0A9X3IVN2</accession>
<evidence type="ECO:0000313" key="3">
    <source>
        <dbReference type="Proteomes" id="UP001150924"/>
    </source>
</evidence>
<feature type="compositionally biased region" description="Basic and acidic residues" evidence="1">
    <location>
        <begin position="116"/>
        <end position="128"/>
    </location>
</feature>
<feature type="region of interest" description="Disordered" evidence="1">
    <location>
        <begin position="70"/>
        <end position="157"/>
    </location>
</feature>
<sequence length="190" mass="19849">MREQPRGAADAVVLLVTREQHADRARKAVRAGLAEAGHCGDEAGDRALHVAGAAPVQHAAAQLARKGVDRPALAGRADVDVSEERDVRRTAAEPRHEVGHGVAAGTGEVDASAGEPARREGARRDGERAAIGGGTLGQRSNEAASGSGSYGSSRLGGSIDCESLGVVMSMANRRVRPARLRWRQKSLARR</sequence>
<protein>
    <submittedName>
        <fullName evidence="2">Uncharacterized protein</fullName>
    </submittedName>
</protein>
<keyword evidence="3" id="KW-1185">Reference proteome</keyword>
<dbReference type="EMBL" id="JAPNKE010000002">
    <property type="protein sequence ID" value="MCY1004634.1"/>
    <property type="molecule type" value="Genomic_DNA"/>
</dbReference>